<feature type="transmembrane region" description="Helical" evidence="1">
    <location>
        <begin position="171"/>
        <end position="193"/>
    </location>
</feature>
<feature type="domain" description="DUF6533" evidence="2">
    <location>
        <begin position="23"/>
        <end position="68"/>
    </location>
</feature>
<keyword evidence="1" id="KW-0812">Transmembrane</keyword>
<dbReference type="InterPro" id="IPR045340">
    <property type="entry name" value="DUF6533"/>
</dbReference>
<comment type="caution">
    <text evidence="3">The sequence shown here is derived from an EMBL/GenBank/DDBJ whole genome shotgun (WGS) entry which is preliminary data.</text>
</comment>
<keyword evidence="1" id="KW-0472">Membrane</keyword>
<evidence type="ECO:0000313" key="4">
    <source>
        <dbReference type="Proteomes" id="UP001215151"/>
    </source>
</evidence>
<evidence type="ECO:0000256" key="1">
    <source>
        <dbReference type="SAM" id="Phobius"/>
    </source>
</evidence>
<protein>
    <recommendedName>
        <fullName evidence="2">DUF6533 domain-containing protein</fullName>
    </recommendedName>
</protein>
<feature type="transmembrane region" description="Helical" evidence="1">
    <location>
        <begin position="90"/>
        <end position="110"/>
    </location>
</feature>
<dbReference type="Proteomes" id="UP001215151">
    <property type="component" value="Unassembled WGS sequence"/>
</dbReference>
<evidence type="ECO:0000259" key="2">
    <source>
        <dbReference type="Pfam" id="PF20151"/>
    </source>
</evidence>
<dbReference type="EMBL" id="JAPEVG010000073">
    <property type="protein sequence ID" value="KAJ8487794.1"/>
    <property type="molecule type" value="Genomic_DNA"/>
</dbReference>
<gene>
    <name evidence="3" type="ORF">ONZ51_g3961</name>
</gene>
<dbReference type="AlphaFoldDB" id="A0AAD7TX99"/>
<feature type="transmembrane region" description="Helical" evidence="1">
    <location>
        <begin position="214"/>
        <end position="234"/>
    </location>
</feature>
<dbReference type="Pfam" id="PF20151">
    <property type="entry name" value="DUF6533"/>
    <property type="match status" value="1"/>
</dbReference>
<organism evidence="3 4">
    <name type="scientific">Trametes cubensis</name>
    <dbReference type="NCBI Taxonomy" id="1111947"/>
    <lineage>
        <taxon>Eukaryota</taxon>
        <taxon>Fungi</taxon>
        <taxon>Dikarya</taxon>
        <taxon>Basidiomycota</taxon>
        <taxon>Agaricomycotina</taxon>
        <taxon>Agaricomycetes</taxon>
        <taxon>Polyporales</taxon>
        <taxon>Polyporaceae</taxon>
        <taxon>Trametes</taxon>
    </lineage>
</organism>
<sequence>MPGLDVLLEHALYHLDLLAWVKYTSVAALTCVVLDVAETLGEEVALVWPSHMSAMKMIFFLNRYMPFVDISLAVYLFLGVRSPKICSVLWPIVVALYPLGSIISEVILMVRTLAIWNFHKAVWGLMIAVGIGIVIPFVSVIQQYFRNLHYPSRSVLEYTGCVASISDSVGWVFYASIIVSETTVVALTLLKLYTMKGSRSTLPRLFRTMYRDGTCFYCALLCISVANLLCMRLAPVGPYLLMSRIAVNSDVYPSQVEMSSALQLPHRAIHSTLCSRVLLNLRAAAAGSSGLTLDEFNRTSHIAFDVPSAESDNSGMTLLDLELQPI</sequence>
<accession>A0AAD7TX99</accession>
<reference evidence="3" key="1">
    <citation type="submission" date="2022-11" db="EMBL/GenBank/DDBJ databases">
        <title>Genome Sequence of Cubamyces cubensis.</title>
        <authorList>
            <person name="Buettner E."/>
        </authorList>
    </citation>
    <scope>NUCLEOTIDE SEQUENCE</scope>
    <source>
        <strain evidence="3">MPL-01</strain>
    </source>
</reference>
<proteinExistence type="predicted"/>
<feature type="transmembrane region" description="Helical" evidence="1">
    <location>
        <begin position="58"/>
        <end position="78"/>
    </location>
</feature>
<keyword evidence="1" id="KW-1133">Transmembrane helix</keyword>
<name>A0AAD7TX99_9APHY</name>
<feature type="transmembrane region" description="Helical" evidence="1">
    <location>
        <begin position="122"/>
        <end position="145"/>
    </location>
</feature>
<keyword evidence="4" id="KW-1185">Reference proteome</keyword>
<evidence type="ECO:0000313" key="3">
    <source>
        <dbReference type="EMBL" id="KAJ8487794.1"/>
    </source>
</evidence>